<feature type="domain" description="HTH luxR-type" evidence="3">
    <location>
        <begin position="857"/>
        <end position="922"/>
    </location>
</feature>
<dbReference type="SUPFAM" id="SSF46894">
    <property type="entry name" value="C-terminal effector domain of the bipartite response regulators"/>
    <property type="match status" value="1"/>
</dbReference>
<accession>A0ABV9WG33</accession>
<dbReference type="PANTHER" id="PTHR16305:SF35">
    <property type="entry name" value="TRANSCRIPTIONAL ACTIVATOR DOMAIN"/>
    <property type="match status" value="1"/>
</dbReference>
<keyword evidence="5" id="KW-1185">Reference proteome</keyword>
<dbReference type="CDD" id="cd06170">
    <property type="entry name" value="LuxR_C_like"/>
    <property type="match status" value="1"/>
</dbReference>
<dbReference type="InterPro" id="IPR000792">
    <property type="entry name" value="Tscrpt_reg_LuxR_C"/>
</dbReference>
<dbReference type="Gene3D" id="1.25.40.10">
    <property type="entry name" value="Tetratricopeptide repeat domain"/>
    <property type="match status" value="1"/>
</dbReference>
<dbReference type="RefSeq" id="WP_380128362.1">
    <property type="nucleotide sequence ID" value="NZ_JBHSIU010000130.1"/>
</dbReference>
<evidence type="ECO:0000256" key="2">
    <source>
        <dbReference type="ARBA" id="ARBA00022840"/>
    </source>
</evidence>
<dbReference type="Pfam" id="PF00196">
    <property type="entry name" value="GerE"/>
    <property type="match status" value="1"/>
</dbReference>
<proteinExistence type="predicted"/>
<evidence type="ECO:0000313" key="4">
    <source>
        <dbReference type="EMBL" id="MFC5007722.1"/>
    </source>
</evidence>
<dbReference type="SUPFAM" id="SSF48452">
    <property type="entry name" value="TPR-like"/>
    <property type="match status" value="1"/>
</dbReference>
<sequence>MIKATFGRDRELAVLHRMVTDTAAGTGGVLVIDGSAGIGKTHLVEVVTALALGQGLEVASRTAFSLDRAAPLVTLASALRNCRPATDAFTWLAETQESQYRTLDRLREALEDLAAHRPMVIVIDDAQWMDELSALAVRELVPALASSAVRWVFAHRPDPASTPGRQVLSWLLRNGAERLSLRAIDEPAVARLCEQAVAARVDNTVLALAGGCGGVPLQVEQLMTALRMNGQMVFSQGVATVTGDELPSSFITIVEQILNGLSDDAQRLVRTGSVFGRPFRISAVAGLLDRPPAQLVPLVEEATAARLLTHDDDALCFAHDLVRLAVYGTLNESVRALLHREAAMISRAERRPPVEVAEHLLKSGGEGAREAVTILHAAARDVSALAPGTAADLIVHALDLIGVEDPERGPLIADAVRLLASAGRLEQAHHLGLTAMRAGLDPATEGTLLLGLAEAFKHAGQNATAVDYADQALEIAGIDQGLTAKLFAIRAHALFYVGELREADRSGASAATAGEISGASGATVFGLTARSLVAQAEGRLEESLAFAHQATRTADRVGGSALHRHPRIWLGNALAAVDRFDDAERTYLRGREESERLGTAWSEPLWHYYQTALLAARGQIDDAITEADAGVAAAERLTTFQLAVPLLGALIRLSVVRGDPAQATDYRTHMRRLTATGITAAPEDVAWAEAVLLDVTVGPEAAMDALAGIHDALPARPALITQDPAAAAELVRIALRAQDRARAAVVVASARWLAERNPAVASLAAAAAHADGLFRADLGRLRQAVDVFRRTPRVLGLAAALEDAANVAVAAGDVTAGRAHAGEALGIVTAAGARRAVPRLEALLGQRPAPSAVVDTGPACLRQLTEAERKVALLVAKGKRNREVADALFVSIHTVDSHLRKIFSKLGIASRVDLARLVAEHQTTP</sequence>
<dbReference type="Gene3D" id="3.40.50.300">
    <property type="entry name" value="P-loop containing nucleotide triphosphate hydrolases"/>
    <property type="match status" value="1"/>
</dbReference>
<reference evidence="5" key="1">
    <citation type="journal article" date="2019" name="Int. J. Syst. Evol. Microbiol.">
        <title>The Global Catalogue of Microorganisms (GCM) 10K type strain sequencing project: providing services to taxonomists for standard genome sequencing and annotation.</title>
        <authorList>
            <consortium name="The Broad Institute Genomics Platform"/>
            <consortium name="The Broad Institute Genome Sequencing Center for Infectious Disease"/>
            <person name="Wu L."/>
            <person name="Ma J."/>
        </authorList>
    </citation>
    <scope>NUCLEOTIDE SEQUENCE [LARGE SCALE GENOMIC DNA]</scope>
    <source>
        <strain evidence="5">CGMCC 4.7152</strain>
    </source>
</reference>
<dbReference type="SUPFAM" id="SSF52540">
    <property type="entry name" value="P-loop containing nucleoside triphosphate hydrolases"/>
    <property type="match status" value="1"/>
</dbReference>
<keyword evidence="1" id="KW-0547">Nucleotide-binding</keyword>
<dbReference type="PROSITE" id="PS50043">
    <property type="entry name" value="HTH_LUXR_2"/>
    <property type="match status" value="1"/>
</dbReference>
<evidence type="ECO:0000313" key="5">
    <source>
        <dbReference type="Proteomes" id="UP001595912"/>
    </source>
</evidence>
<evidence type="ECO:0000259" key="3">
    <source>
        <dbReference type="PROSITE" id="PS50043"/>
    </source>
</evidence>
<protein>
    <submittedName>
        <fullName evidence="4">AAA family ATPase</fullName>
    </submittedName>
</protein>
<dbReference type="Gene3D" id="1.10.10.10">
    <property type="entry name" value="Winged helix-like DNA-binding domain superfamily/Winged helix DNA-binding domain"/>
    <property type="match status" value="1"/>
</dbReference>
<dbReference type="InterPro" id="IPR027417">
    <property type="entry name" value="P-loop_NTPase"/>
</dbReference>
<dbReference type="Proteomes" id="UP001595912">
    <property type="component" value="Unassembled WGS sequence"/>
</dbReference>
<organism evidence="4 5">
    <name type="scientific">Dactylosporangium cerinum</name>
    <dbReference type="NCBI Taxonomy" id="1434730"/>
    <lineage>
        <taxon>Bacteria</taxon>
        <taxon>Bacillati</taxon>
        <taxon>Actinomycetota</taxon>
        <taxon>Actinomycetes</taxon>
        <taxon>Micromonosporales</taxon>
        <taxon>Micromonosporaceae</taxon>
        <taxon>Dactylosporangium</taxon>
    </lineage>
</organism>
<name>A0ABV9WG33_9ACTN</name>
<gene>
    <name evidence="4" type="ORF">ACFPIJ_59185</name>
</gene>
<dbReference type="InterPro" id="IPR041664">
    <property type="entry name" value="AAA_16"/>
</dbReference>
<dbReference type="Pfam" id="PF13191">
    <property type="entry name" value="AAA_16"/>
    <property type="match status" value="1"/>
</dbReference>
<dbReference type="SMART" id="SM00421">
    <property type="entry name" value="HTH_LUXR"/>
    <property type="match status" value="1"/>
</dbReference>
<dbReference type="PRINTS" id="PR00038">
    <property type="entry name" value="HTHLUXR"/>
</dbReference>
<evidence type="ECO:0000256" key="1">
    <source>
        <dbReference type="ARBA" id="ARBA00022741"/>
    </source>
</evidence>
<keyword evidence="2" id="KW-0067">ATP-binding</keyword>
<dbReference type="InterPro" id="IPR036388">
    <property type="entry name" value="WH-like_DNA-bd_sf"/>
</dbReference>
<dbReference type="InterPro" id="IPR011990">
    <property type="entry name" value="TPR-like_helical_dom_sf"/>
</dbReference>
<comment type="caution">
    <text evidence="4">The sequence shown here is derived from an EMBL/GenBank/DDBJ whole genome shotgun (WGS) entry which is preliminary data.</text>
</comment>
<dbReference type="InterPro" id="IPR016032">
    <property type="entry name" value="Sig_transdc_resp-reg_C-effctor"/>
</dbReference>
<dbReference type="EMBL" id="JBHSIU010000130">
    <property type="protein sequence ID" value="MFC5007722.1"/>
    <property type="molecule type" value="Genomic_DNA"/>
</dbReference>
<dbReference type="PANTHER" id="PTHR16305">
    <property type="entry name" value="TESTICULAR SOLUBLE ADENYLYL CYCLASE"/>
    <property type="match status" value="1"/>
</dbReference>